<evidence type="ECO:0000313" key="1">
    <source>
        <dbReference type="EMBL" id="GFY71535.1"/>
    </source>
</evidence>
<organism evidence="1 2">
    <name type="scientific">Trichonephila inaurata madagascariensis</name>
    <dbReference type="NCBI Taxonomy" id="2747483"/>
    <lineage>
        <taxon>Eukaryota</taxon>
        <taxon>Metazoa</taxon>
        <taxon>Ecdysozoa</taxon>
        <taxon>Arthropoda</taxon>
        <taxon>Chelicerata</taxon>
        <taxon>Arachnida</taxon>
        <taxon>Araneae</taxon>
        <taxon>Araneomorphae</taxon>
        <taxon>Entelegynae</taxon>
        <taxon>Araneoidea</taxon>
        <taxon>Nephilidae</taxon>
        <taxon>Trichonephila</taxon>
        <taxon>Trichonephila inaurata</taxon>
    </lineage>
</organism>
<protein>
    <submittedName>
        <fullName evidence="1">Uncharacterized protein</fullName>
    </submittedName>
</protein>
<comment type="caution">
    <text evidence="1">The sequence shown here is derived from an EMBL/GenBank/DDBJ whole genome shotgun (WGS) entry which is preliminary data.</text>
</comment>
<dbReference type="EMBL" id="BMAV01018920">
    <property type="protein sequence ID" value="GFY71535.1"/>
    <property type="molecule type" value="Genomic_DNA"/>
</dbReference>
<name>A0A8X6YIK0_9ARAC</name>
<dbReference type="AlphaFoldDB" id="A0A8X6YIK0"/>
<dbReference type="Proteomes" id="UP000886998">
    <property type="component" value="Unassembled WGS sequence"/>
</dbReference>
<sequence length="141" mass="16632">MSLVSILIFKDKKYFGLGLGSVPCIQMSRQLCEDTVMFWDGFSSQEKADIWIYTYKKLSHCMLLPLNLERTVNLYVEKQNLSAEYCCDPSIKANKTRVFTVEYCSYDKVLPGSWLKQFFILGDNFQMWKSFRRKFSKLEKI</sequence>
<proteinExistence type="predicted"/>
<evidence type="ECO:0000313" key="2">
    <source>
        <dbReference type="Proteomes" id="UP000886998"/>
    </source>
</evidence>
<reference evidence="1" key="1">
    <citation type="submission" date="2020-08" db="EMBL/GenBank/DDBJ databases">
        <title>Multicomponent nature underlies the extraordinary mechanical properties of spider dragline silk.</title>
        <authorList>
            <person name="Kono N."/>
            <person name="Nakamura H."/>
            <person name="Mori M."/>
            <person name="Yoshida Y."/>
            <person name="Ohtoshi R."/>
            <person name="Malay A.D."/>
            <person name="Moran D.A.P."/>
            <person name="Tomita M."/>
            <person name="Numata K."/>
            <person name="Arakawa K."/>
        </authorList>
    </citation>
    <scope>NUCLEOTIDE SEQUENCE</scope>
</reference>
<accession>A0A8X6YIK0</accession>
<keyword evidence="2" id="KW-1185">Reference proteome</keyword>
<gene>
    <name evidence="1" type="ORF">TNIN_393471</name>
</gene>